<dbReference type="SUPFAM" id="SSF52980">
    <property type="entry name" value="Restriction endonuclease-like"/>
    <property type="match status" value="1"/>
</dbReference>
<protein>
    <submittedName>
        <fullName evidence="2">Putative restriction endonuclease</fullName>
    </submittedName>
</protein>
<dbReference type="GO" id="GO:0004519">
    <property type="term" value="F:endonuclease activity"/>
    <property type="evidence" value="ECO:0007669"/>
    <property type="project" value="UniProtKB-KW"/>
</dbReference>
<dbReference type="InterPro" id="IPR008538">
    <property type="entry name" value="Uma2"/>
</dbReference>
<organism evidence="2 3">
    <name type="scientific">Lentzea albidocapillata subsp. violacea</name>
    <dbReference type="NCBI Taxonomy" id="128104"/>
    <lineage>
        <taxon>Bacteria</taxon>
        <taxon>Bacillati</taxon>
        <taxon>Actinomycetota</taxon>
        <taxon>Actinomycetes</taxon>
        <taxon>Pseudonocardiales</taxon>
        <taxon>Pseudonocardiaceae</taxon>
        <taxon>Lentzea</taxon>
    </lineage>
</organism>
<dbReference type="Pfam" id="PF05685">
    <property type="entry name" value="Uma2"/>
    <property type="match status" value="1"/>
</dbReference>
<reference evidence="3" key="1">
    <citation type="submission" date="2016-10" db="EMBL/GenBank/DDBJ databases">
        <authorList>
            <person name="Varghese N."/>
            <person name="Submissions S."/>
        </authorList>
    </citation>
    <scope>NUCLEOTIDE SEQUENCE [LARGE SCALE GENOMIC DNA]</scope>
    <source>
        <strain evidence="3">DSM 44796</strain>
    </source>
</reference>
<dbReference type="PANTHER" id="PTHR34107:SF4">
    <property type="entry name" value="SLL1222 PROTEIN"/>
    <property type="match status" value="1"/>
</dbReference>
<dbReference type="RefSeq" id="WP_090015094.1">
    <property type="nucleotide sequence ID" value="NZ_FNET01000036.1"/>
</dbReference>
<accession>A0A1G9YXQ5</accession>
<keyword evidence="2" id="KW-0540">Nuclease</keyword>
<keyword evidence="2" id="KW-0255">Endonuclease</keyword>
<name>A0A1G9YXQ5_9PSEU</name>
<proteinExistence type="predicted"/>
<dbReference type="CDD" id="cd06260">
    <property type="entry name" value="DUF820-like"/>
    <property type="match status" value="1"/>
</dbReference>
<feature type="domain" description="Putative restriction endonuclease" evidence="1">
    <location>
        <begin position="16"/>
        <end position="173"/>
    </location>
</feature>
<dbReference type="PANTHER" id="PTHR34107">
    <property type="entry name" value="SLL0198 PROTEIN-RELATED"/>
    <property type="match status" value="1"/>
</dbReference>
<dbReference type="InterPro" id="IPR011335">
    <property type="entry name" value="Restrct_endonuc-II-like"/>
</dbReference>
<evidence type="ECO:0000259" key="1">
    <source>
        <dbReference type="Pfam" id="PF05685"/>
    </source>
</evidence>
<dbReference type="AlphaFoldDB" id="A0A1G9YXQ5"/>
<evidence type="ECO:0000313" key="2">
    <source>
        <dbReference type="EMBL" id="SDN13962.1"/>
    </source>
</evidence>
<evidence type="ECO:0000313" key="3">
    <source>
        <dbReference type="Proteomes" id="UP000199682"/>
    </source>
</evidence>
<dbReference type="EMBL" id="FNET01000036">
    <property type="protein sequence ID" value="SDN13962.1"/>
    <property type="molecule type" value="Genomic_DNA"/>
</dbReference>
<sequence>MSTALQHPLIGPYTVEDWLALPTPVDGSRLQLIFGHLHLTPAPSGEHQHLAYRLTRLIDDALRAAGRTDLHVVPAVNVRISTAWRTALIPDVVVLTRKPVGASFAADELALAVEVWSPGNPRAERETKMAGYAAAAVPFLWTVDQPDDLRAIPTLTAYRLDGGQYAEENVVKTAGLATVTAAPVPITLALTDLDS</sequence>
<dbReference type="InterPro" id="IPR012296">
    <property type="entry name" value="Nuclease_put_TT1808"/>
</dbReference>
<dbReference type="Gene3D" id="3.90.1570.10">
    <property type="entry name" value="tt1808, chain A"/>
    <property type="match status" value="1"/>
</dbReference>
<keyword evidence="2" id="KW-0378">Hydrolase</keyword>
<gene>
    <name evidence="2" type="ORF">SAMN04488074_13624</name>
</gene>
<dbReference type="Proteomes" id="UP000199682">
    <property type="component" value="Unassembled WGS sequence"/>
</dbReference>